<keyword evidence="2" id="KW-1185">Reference proteome</keyword>
<name>A0ABT6D4Z7_9LACO</name>
<dbReference type="RefSeq" id="WP_199405029.1">
    <property type="nucleotide sequence ID" value="NZ_JAOZFC020000003.1"/>
</dbReference>
<gene>
    <name evidence="1" type="ORF">OIT47_009965</name>
</gene>
<comment type="caution">
    <text evidence="1">The sequence shown here is derived from an EMBL/GenBank/DDBJ whole genome shotgun (WGS) entry which is preliminary data.</text>
</comment>
<reference evidence="1" key="1">
    <citation type="submission" date="2023-03" db="EMBL/GenBank/DDBJ databases">
        <title>Comparative genomics of Weissella fermenti BK2, and weissella type species.</title>
        <authorList>
            <person name="Lee J.K."/>
            <person name="Baek J.H."/>
            <person name="Kim J.M."/>
            <person name="Choi D.G."/>
            <person name="Jeon C.O."/>
        </authorList>
    </citation>
    <scope>NUCLEOTIDE SEQUENCE</scope>
    <source>
        <strain evidence="1">BK2</strain>
    </source>
</reference>
<sequence>MKATITYEEILTRTVEIDVDTNRDILTQAREYYLDSKIILTGDDLQVSSFMVETPSQIFDWQEI</sequence>
<evidence type="ECO:0000313" key="2">
    <source>
        <dbReference type="Proteomes" id="UP001146336"/>
    </source>
</evidence>
<evidence type="ECO:0000313" key="1">
    <source>
        <dbReference type="EMBL" id="MDF9300592.1"/>
    </source>
</evidence>
<proteinExistence type="predicted"/>
<accession>A0ABT6D4Z7</accession>
<dbReference type="Proteomes" id="UP001146336">
    <property type="component" value="Unassembled WGS sequence"/>
</dbReference>
<organism evidence="1 2">
    <name type="scientific">Weissella fermenti</name>
    <dbReference type="NCBI Taxonomy" id="2987699"/>
    <lineage>
        <taxon>Bacteria</taxon>
        <taxon>Bacillati</taxon>
        <taxon>Bacillota</taxon>
        <taxon>Bacilli</taxon>
        <taxon>Lactobacillales</taxon>
        <taxon>Lactobacillaceae</taxon>
        <taxon>Weissella</taxon>
    </lineage>
</organism>
<dbReference type="EMBL" id="JAOZFC020000003">
    <property type="protein sequence ID" value="MDF9300592.1"/>
    <property type="molecule type" value="Genomic_DNA"/>
</dbReference>
<protein>
    <submittedName>
        <fullName evidence="1">Uncharacterized protein</fullName>
    </submittedName>
</protein>